<reference evidence="7 8" key="1">
    <citation type="submission" date="2014-04" db="EMBL/GenBank/DDBJ databases">
        <title>Draft Genome Sequence of Synergistes jonesii.</title>
        <authorList>
            <person name="Coil D.A."/>
            <person name="Eisen J.A."/>
            <person name="Holland-Moritz H.E."/>
        </authorList>
    </citation>
    <scope>NUCLEOTIDE SEQUENCE [LARGE SCALE GENOMIC DNA]</scope>
    <source>
        <strain evidence="7 8">78-1</strain>
    </source>
</reference>
<dbReference type="PANTHER" id="PTHR43641:SF2">
    <property type="entry name" value="DEHYDRATASE YBIW-RELATED"/>
    <property type="match status" value="1"/>
</dbReference>
<feature type="domain" description="Glycine radical" evidence="5">
    <location>
        <begin position="671"/>
        <end position="792"/>
    </location>
</feature>
<dbReference type="STRING" id="2754.EH55_10830"/>
<dbReference type="Pfam" id="PF01228">
    <property type="entry name" value="Gly_radical"/>
    <property type="match status" value="1"/>
</dbReference>
<evidence type="ECO:0000313" key="7">
    <source>
        <dbReference type="EMBL" id="KEJ91332.1"/>
    </source>
</evidence>
<accession>A0A073J0W2</accession>
<dbReference type="Pfam" id="PF02901">
    <property type="entry name" value="PFL-like"/>
    <property type="match status" value="1"/>
</dbReference>
<dbReference type="GO" id="GO:0005829">
    <property type="term" value="C:cytosol"/>
    <property type="evidence" value="ECO:0007669"/>
    <property type="project" value="TreeGrafter"/>
</dbReference>
<protein>
    <recommendedName>
        <fullName evidence="9">Pyruvate formate-lyase</fullName>
    </recommendedName>
</protein>
<proteinExistence type="predicted"/>
<dbReference type="InterPro" id="IPR004184">
    <property type="entry name" value="PFL_dom"/>
</dbReference>
<dbReference type="GO" id="GO:0016829">
    <property type="term" value="F:lyase activity"/>
    <property type="evidence" value="ECO:0007669"/>
    <property type="project" value="UniProtKB-KW"/>
</dbReference>
<keyword evidence="2" id="KW-0456">Lyase</keyword>
<evidence type="ECO:0000256" key="1">
    <source>
        <dbReference type="ARBA" id="ARBA00022818"/>
    </source>
</evidence>
<gene>
    <name evidence="7" type="ORF">EH55_10830</name>
</gene>
<feature type="domain" description="PFL" evidence="6">
    <location>
        <begin position="3"/>
        <end position="664"/>
    </location>
</feature>
<dbReference type="Gene3D" id="3.20.70.20">
    <property type="match status" value="1"/>
</dbReference>
<dbReference type="SUPFAM" id="SSF51998">
    <property type="entry name" value="PFL-like glycyl radical enzymes"/>
    <property type="match status" value="1"/>
</dbReference>
<evidence type="ECO:0000256" key="2">
    <source>
        <dbReference type="ARBA" id="ARBA00023239"/>
    </source>
</evidence>
<dbReference type="InterPro" id="IPR051215">
    <property type="entry name" value="GRE"/>
</dbReference>
<evidence type="ECO:0000259" key="5">
    <source>
        <dbReference type="PROSITE" id="PS51149"/>
    </source>
</evidence>
<dbReference type="PROSITE" id="PS51149">
    <property type="entry name" value="GLY_RADICAL_2"/>
    <property type="match status" value="1"/>
</dbReference>
<dbReference type="PATRIC" id="fig|2754.20.peg.1353"/>
<keyword evidence="8" id="KW-1185">Reference proteome</keyword>
<dbReference type="OrthoDB" id="108at2"/>
<dbReference type="Proteomes" id="UP000027665">
    <property type="component" value="Unassembled WGS sequence"/>
</dbReference>
<evidence type="ECO:0000259" key="6">
    <source>
        <dbReference type="PROSITE" id="PS51554"/>
    </source>
</evidence>
<feature type="region of interest" description="Disordered" evidence="4">
    <location>
        <begin position="666"/>
        <end position="686"/>
    </location>
</feature>
<evidence type="ECO:0000313" key="8">
    <source>
        <dbReference type="Proteomes" id="UP000027665"/>
    </source>
</evidence>
<dbReference type="InterPro" id="IPR019777">
    <property type="entry name" value="Form_AcTrfase_GR_CS"/>
</dbReference>
<keyword evidence="1 3" id="KW-0556">Organic radical</keyword>
<organism evidence="7 8">
    <name type="scientific">Synergistes jonesii</name>
    <dbReference type="NCBI Taxonomy" id="2754"/>
    <lineage>
        <taxon>Bacteria</taxon>
        <taxon>Thermotogati</taxon>
        <taxon>Synergistota</taxon>
        <taxon>Synergistia</taxon>
        <taxon>Synergistales</taxon>
        <taxon>Synergistaceae</taxon>
        <taxon>Synergistes</taxon>
    </lineage>
</organism>
<feature type="modified residue" description="Glycine radical" evidence="3">
    <location>
        <position position="767"/>
    </location>
</feature>
<evidence type="ECO:0000256" key="4">
    <source>
        <dbReference type="SAM" id="MobiDB-lite"/>
    </source>
</evidence>
<dbReference type="AlphaFoldDB" id="A0A073J0W2"/>
<dbReference type="PANTHER" id="PTHR43641">
    <property type="entry name" value="FORMATE ACETYLTRANSFERASE 3-RELATED"/>
    <property type="match status" value="1"/>
</dbReference>
<dbReference type="GeneID" id="90984484"/>
<sequence length="792" mass="88592">MNERVARLKKEVLTVKPGLSAERVVLATEAYKKYAGEPIYLHRAHVLEYVLDNKAIVVRPDDLLLGTLTEQVRAAILFPEYESTEMWLRKEIPGMSKRKSDPMVIQPGDEQKIMDILGFWDGKATEDLIYAEMPQKLRDGEKSGAFKSGGKGICSSAIHANFQKMFKIGFRGRIDRCNKLIDEAINSGEGVNVDKQRKINFWRATIIVLEAVIRYANRCADECERQAAECQDEARKVELLEMARISRKVPEFPPETFHEAIQFQWMMQVINNVESSSYSSSLGRIDRNLWPYYDADIKAGRITRERALELVECLFIKSTTVFYVNDEYYSQADAGYPTWQICLIGGVDAEGNEMCNEITDIVLDAADELRIAQPVALRVTKNMPEHIMRKAIRMNRDGIGNPAFFSDSMAQKMVTNKGATVEQARDWGIFGCVEPGPGCGGTDGSATGGNINLPKILEITLHNGIDPVTGLDVGLRTGDPCDWTCKEQLIEAYLKQVEHFWDAHMRTYRITTGIQASYLPMIYQSALIEGCIENGESIQDGGANLSFTNIFITAPSTLTDSIVAIDYAVFKQKVLTMDKLIDLCDTDFEGEERWRQYLINKAPKFGNDIPEVDKLSAELIDKIVKMCNLHSDGRHNGKFSCGNQSQTHNVPLGRIVGATPDGRHAFTPLSDNASPNMGRDTSGPTAAANSVAHMRHENFHGGSLYNTRFDPSGVAGERGVDIIEGIVKNYVDEGGYHIQINVVDDKTLREAQKKPEDYRDLVVRVAGYLAYFTELDHEVQDVIISRTAHLAQ</sequence>
<dbReference type="PROSITE" id="PS00850">
    <property type="entry name" value="GLY_RADICAL_1"/>
    <property type="match status" value="1"/>
</dbReference>
<dbReference type="PROSITE" id="PS51554">
    <property type="entry name" value="PFL"/>
    <property type="match status" value="1"/>
</dbReference>
<dbReference type="InterPro" id="IPR001150">
    <property type="entry name" value="Gly_radical"/>
</dbReference>
<name>A0A073J0W2_9BACT</name>
<evidence type="ECO:0000256" key="3">
    <source>
        <dbReference type="PROSITE-ProRule" id="PRU00493"/>
    </source>
</evidence>
<dbReference type="RefSeq" id="WP_037978116.1">
    <property type="nucleotide sequence ID" value="NZ_JMKI01000051.1"/>
</dbReference>
<dbReference type="EMBL" id="JMKI01000051">
    <property type="protein sequence ID" value="KEJ91332.1"/>
    <property type="molecule type" value="Genomic_DNA"/>
</dbReference>
<evidence type="ECO:0008006" key="9">
    <source>
        <dbReference type="Google" id="ProtNLM"/>
    </source>
</evidence>
<comment type="caution">
    <text evidence="7">The sequence shown here is derived from an EMBL/GenBank/DDBJ whole genome shotgun (WGS) entry which is preliminary data.</text>
</comment>
<dbReference type="eggNOG" id="COG1882">
    <property type="taxonomic scope" value="Bacteria"/>
</dbReference>